<reference evidence="1 2" key="1">
    <citation type="submission" date="2014-04" db="EMBL/GenBank/DDBJ databases">
        <authorList>
            <consortium name="DOE Joint Genome Institute"/>
            <person name="Kuo A."/>
            <person name="Kohler A."/>
            <person name="Costa M.D."/>
            <person name="Nagy L.G."/>
            <person name="Floudas D."/>
            <person name="Copeland A."/>
            <person name="Barry K.W."/>
            <person name="Cichocki N."/>
            <person name="Veneault-Fourrey C."/>
            <person name="LaButti K."/>
            <person name="Lindquist E.A."/>
            <person name="Lipzen A."/>
            <person name="Lundell T."/>
            <person name="Morin E."/>
            <person name="Murat C."/>
            <person name="Sun H."/>
            <person name="Tunlid A."/>
            <person name="Henrissat B."/>
            <person name="Grigoriev I.V."/>
            <person name="Hibbett D.S."/>
            <person name="Martin F."/>
            <person name="Nordberg H.P."/>
            <person name="Cantor M.N."/>
            <person name="Hua S.X."/>
        </authorList>
    </citation>
    <scope>NUCLEOTIDE SEQUENCE [LARGE SCALE GENOMIC DNA]</scope>
    <source>
        <strain evidence="1 2">441</strain>
    </source>
</reference>
<reference evidence="2" key="2">
    <citation type="submission" date="2015-01" db="EMBL/GenBank/DDBJ databases">
        <title>Evolutionary Origins and Diversification of the Mycorrhizal Mutualists.</title>
        <authorList>
            <consortium name="DOE Joint Genome Institute"/>
            <consortium name="Mycorrhizal Genomics Consortium"/>
            <person name="Kohler A."/>
            <person name="Kuo A."/>
            <person name="Nagy L.G."/>
            <person name="Floudas D."/>
            <person name="Copeland A."/>
            <person name="Barry K.W."/>
            <person name="Cichocki N."/>
            <person name="Veneault-Fourrey C."/>
            <person name="LaButti K."/>
            <person name="Lindquist E.A."/>
            <person name="Lipzen A."/>
            <person name="Lundell T."/>
            <person name="Morin E."/>
            <person name="Murat C."/>
            <person name="Riley R."/>
            <person name="Ohm R."/>
            <person name="Sun H."/>
            <person name="Tunlid A."/>
            <person name="Henrissat B."/>
            <person name="Grigoriev I.V."/>
            <person name="Hibbett D.S."/>
            <person name="Martin F."/>
        </authorList>
    </citation>
    <scope>NUCLEOTIDE SEQUENCE [LARGE SCALE GENOMIC DNA]</scope>
    <source>
        <strain evidence="2">441</strain>
    </source>
</reference>
<dbReference type="EMBL" id="KN833727">
    <property type="protein sequence ID" value="KIK23309.1"/>
    <property type="molecule type" value="Genomic_DNA"/>
</dbReference>
<dbReference type="HOGENOM" id="CLU_3143630_0_0_1"/>
<name>A0A0C9ZBI7_9AGAM</name>
<sequence>MDPITGLHALRQATCASREFLGDIFPLDQIKSYMLILYLGLVRLQMFDS</sequence>
<dbReference type="Proteomes" id="UP000054018">
    <property type="component" value="Unassembled WGS sequence"/>
</dbReference>
<evidence type="ECO:0000313" key="1">
    <source>
        <dbReference type="EMBL" id="KIK23309.1"/>
    </source>
</evidence>
<dbReference type="AlphaFoldDB" id="A0A0C9ZBI7"/>
<organism evidence="1 2">
    <name type="scientific">Pisolithus microcarpus 441</name>
    <dbReference type="NCBI Taxonomy" id="765257"/>
    <lineage>
        <taxon>Eukaryota</taxon>
        <taxon>Fungi</taxon>
        <taxon>Dikarya</taxon>
        <taxon>Basidiomycota</taxon>
        <taxon>Agaricomycotina</taxon>
        <taxon>Agaricomycetes</taxon>
        <taxon>Agaricomycetidae</taxon>
        <taxon>Boletales</taxon>
        <taxon>Sclerodermatineae</taxon>
        <taxon>Pisolithaceae</taxon>
        <taxon>Pisolithus</taxon>
    </lineage>
</organism>
<accession>A0A0C9ZBI7</accession>
<proteinExistence type="predicted"/>
<keyword evidence="2" id="KW-1185">Reference proteome</keyword>
<dbReference type="OrthoDB" id="3232986at2759"/>
<gene>
    <name evidence="1" type="ORF">PISMIDRAFT_649325</name>
</gene>
<evidence type="ECO:0000313" key="2">
    <source>
        <dbReference type="Proteomes" id="UP000054018"/>
    </source>
</evidence>
<protein>
    <submittedName>
        <fullName evidence="1">Uncharacterized protein</fullName>
    </submittedName>
</protein>